<organism evidence="1 2">
    <name type="scientific">Brassica carinata</name>
    <name type="common">Ethiopian mustard</name>
    <name type="synonym">Abyssinian cabbage</name>
    <dbReference type="NCBI Taxonomy" id="52824"/>
    <lineage>
        <taxon>Eukaryota</taxon>
        <taxon>Viridiplantae</taxon>
        <taxon>Streptophyta</taxon>
        <taxon>Embryophyta</taxon>
        <taxon>Tracheophyta</taxon>
        <taxon>Spermatophyta</taxon>
        <taxon>Magnoliopsida</taxon>
        <taxon>eudicotyledons</taxon>
        <taxon>Gunneridae</taxon>
        <taxon>Pentapetalae</taxon>
        <taxon>rosids</taxon>
        <taxon>malvids</taxon>
        <taxon>Brassicales</taxon>
        <taxon>Brassicaceae</taxon>
        <taxon>Brassiceae</taxon>
        <taxon>Brassica</taxon>
    </lineage>
</organism>
<comment type="caution">
    <text evidence="1">The sequence shown here is derived from an EMBL/GenBank/DDBJ whole genome shotgun (WGS) entry which is preliminary data.</text>
</comment>
<proteinExistence type="predicted"/>
<accession>A0A8X7PRW5</accession>
<reference evidence="1 2" key="1">
    <citation type="submission" date="2020-02" db="EMBL/GenBank/DDBJ databases">
        <authorList>
            <person name="Ma Q."/>
            <person name="Huang Y."/>
            <person name="Song X."/>
            <person name="Pei D."/>
        </authorList>
    </citation>
    <scope>NUCLEOTIDE SEQUENCE [LARGE SCALE GENOMIC DNA]</scope>
    <source>
        <strain evidence="1">Sxm20200214</strain>
        <tissue evidence="1">Leaf</tissue>
    </source>
</reference>
<evidence type="ECO:0000313" key="1">
    <source>
        <dbReference type="EMBL" id="KAG2255642.1"/>
    </source>
</evidence>
<protein>
    <submittedName>
        <fullName evidence="1">Uncharacterized protein</fullName>
    </submittedName>
</protein>
<keyword evidence="2" id="KW-1185">Reference proteome</keyword>
<name>A0A8X7PRW5_BRACI</name>
<evidence type="ECO:0000313" key="2">
    <source>
        <dbReference type="Proteomes" id="UP000886595"/>
    </source>
</evidence>
<dbReference type="EMBL" id="JAAMPC010000015">
    <property type="protein sequence ID" value="KAG2255642.1"/>
    <property type="molecule type" value="Genomic_DNA"/>
</dbReference>
<dbReference type="AlphaFoldDB" id="A0A8X7PRW5"/>
<dbReference type="Proteomes" id="UP000886595">
    <property type="component" value="Unassembled WGS sequence"/>
</dbReference>
<gene>
    <name evidence="1" type="ORF">Bca52824_074936</name>
</gene>
<sequence length="121" mass="13969">MRTYPIDHPHRLGKLSHFAGSTLGGRKVEFEQPFEIKLLASDSTSLTLKIVLEYVVRRKLPVNHVFIHHRMFVLARLEPISLRPSHIWNKPIHVRLKPGTVERNNATDPLRGEVREIILGQ</sequence>